<sequence length="424" mass="44587">MNHAPVENSFFRWLRGLGVERGEHHWIGGVSSGLARRFGIDPALARGLLLIVVIFSGVGLLLYGLAWALLPGPDGGIHLQQAGRGQWSSGMTGALIFVVIGLVNGPSFLGGWRFDTSDSWWSSLIWTAVWVGAIIWFFSTRSSRRQKRLDHQGLPADGVPGQPAPGTDPTQGPSRSAATPQAGAGADSEMNTGITHPGKAPTAKNRQPRPSRVRPAIPGHHVAILLGVAVLVAGAIILTAMEGILDYGGREVTVALAAALTVLGAGLVGAALRSLRGGALTGFTIALLVPTLLVGGIGTQYAPSTSWPGPVVQRSGNEYTYVFNNGTLDLSRYGQDMTEDTKLKVNNVFSSLKVIVPDNLPVKITADSAFYSLQVPDGEGVRKYSGIASGDTININPEADGPVLHLDIDGAFNSIDITSKEVTP</sequence>
<dbReference type="Pfam" id="PF04024">
    <property type="entry name" value="PspC"/>
    <property type="match status" value="1"/>
</dbReference>
<feature type="transmembrane region" description="Helical" evidence="2">
    <location>
        <begin position="279"/>
        <end position="298"/>
    </location>
</feature>
<evidence type="ECO:0000259" key="3">
    <source>
        <dbReference type="Pfam" id="PF04024"/>
    </source>
</evidence>
<feature type="transmembrane region" description="Helical" evidence="2">
    <location>
        <begin position="222"/>
        <end position="241"/>
    </location>
</feature>
<dbReference type="InterPro" id="IPR007168">
    <property type="entry name" value="Phageshock_PspC_N"/>
</dbReference>
<dbReference type="EMBL" id="FUHW01000044">
    <property type="protein sequence ID" value="SJM71019.1"/>
    <property type="molecule type" value="Genomic_DNA"/>
</dbReference>
<feature type="compositionally biased region" description="Polar residues" evidence="1">
    <location>
        <begin position="168"/>
        <end position="179"/>
    </location>
</feature>
<name>A0A1R4GS51_9MICC</name>
<evidence type="ECO:0000256" key="2">
    <source>
        <dbReference type="SAM" id="Phobius"/>
    </source>
</evidence>
<feature type="transmembrane region" description="Helical" evidence="2">
    <location>
        <begin position="91"/>
        <end position="114"/>
    </location>
</feature>
<feature type="transmembrane region" description="Helical" evidence="2">
    <location>
        <begin position="48"/>
        <end position="70"/>
    </location>
</feature>
<evidence type="ECO:0000313" key="5">
    <source>
        <dbReference type="Proteomes" id="UP000195913"/>
    </source>
</evidence>
<feature type="region of interest" description="Disordered" evidence="1">
    <location>
        <begin position="148"/>
        <end position="214"/>
    </location>
</feature>
<protein>
    <recommendedName>
        <fullName evidence="3">Phage shock protein PspC N-terminal domain-containing protein</fullName>
    </recommendedName>
</protein>
<feature type="transmembrane region" description="Helical" evidence="2">
    <location>
        <begin position="120"/>
        <end position="138"/>
    </location>
</feature>
<feature type="transmembrane region" description="Helical" evidence="2">
    <location>
        <begin position="253"/>
        <end position="272"/>
    </location>
</feature>
<accession>A0A1R4GS51</accession>
<keyword evidence="2" id="KW-1133">Transmembrane helix</keyword>
<keyword evidence="2" id="KW-0812">Transmembrane</keyword>
<gene>
    <name evidence="4" type="ORF">FM101_12895</name>
</gene>
<feature type="domain" description="Phage shock protein PspC N-terminal" evidence="3">
    <location>
        <begin position="23"/>
        <end position="71"/>
    </location>
</feature>
<evidence type="ECO:0000256" key="1">
    <source>
        <dbReference type="SAM" id="MobiDB-lite"/>
    </source>
</evidence>
<keyword evidence="5" id="KW-1185">Reference proteome</keyword>
<evidence type="ECO:0000313" key="4">
    <source>
        <dbReference type="EMBL" id="SJM71019.1"/>
    </source>
</evidence>
<dbReference type="AlphaFoldDB" id="A0A1R4GS51"/>
<dbReference type="RefSeq" id="WP_179204323.1">
    <property type="nucleotide sequence ID" value="NZ_FUHW01000044.1"/>
</dbReference>
<organism evidence="4 5">
    <name type="scientific">Arthrobacter rhombi</name>
    <dbReference type="NCBI Taxonomy" id="71253"/>
    <lineage>
        <taxon>Bacteria</taxon>
        <taxon>Bacillati</taxon>
        <taxon>Actinomycetota</taxon>
        <taxon>Actinomycetes</taxon>
        <taxon>Micrococcales</taxon>
        <taxon>Micrococcaceae</taxon>
        <taxon>Arthrobacter</taxon>
    </lineage>
</organism>
<keyword evidence="2" id="KW-0472">Membrane</keyword>
<proteinExistence type="predicted"/>
<dbReference type="Proteomes" id="UP000195913">
    <property type="component" value="Unassembled WGS sequence"/>
</dbReference>
<reference evidence="4 5" key="1">
    <citation type="submission" date="2017-02" db="EMBL/GenBank/DDBJ databases">
        <authorList>
            <person name="Peterson S.W."/>
        </authorList>
    </citation>
    <scope>NUCLEOTIDE SEQUENCE [LARGE SCALE GENOMIC DNA]</scope>
    <source>
        <strain evidence="4 5">B Ar 00.02</strain>
    </source>
</reference>